<dbReference type="AlphaFoldDB" id="A0A1W0VTK4"/>
<keyword evidence="3" id="KW-1185">Reference proteome</keyword>
<reference evidence="2 3" key="1">
    <citation type="journal article" date="2009" name="Nature">
        <title>The Sorghum bicolor genome and the diversification of grasses.</title>
        <authorList>
            <person name="Paterson A.H."/>
            <person name="Bowers J.E."/>
            <person name="Bruggmann R."/>
            <person name="Dubchak I."/>
            <person name="Grimwood J."/>
            <person name="Gundlach H."/>
            <person name="Haberer G."/>
            <person name="Hellsten U."/>
            <person name="Mitros T."/>
            <person name="Poliakov A."/>
            <person name="Schmutz J."/>
            <person name="Spannagl M."/>
            <person name="Tang H."/>
            <person name="Wang X."/>
            <person name="Wicker T."/>
            <person name="Bharti A.K."/>
            <person name="Chapman J."/>
            <person name="Feltus F.A."/>
            <person name="Gowik U."/>
            <person name="Grigoriev I.V."/>
            <person name="Lyons E."/>
            <person name="Maher C.A."/>
            <person name="Martis M."/>
            <person name="Narechania A."/>
            <person name="Otillar R.P."/>
            <person name="Penning B.W."/>
            <person name="Salamov A.A."/>
            <person name="Wang Y."/>
            <person name="Zhang L."/>
            <person name="Carpita N.C."/>
            <person name="Freeling M."/>
            <person name="Gingle A.R."/>
            <person name="Hash C.T."/>
            <person name="Keller B."/>
            <person name="Klein P."/>
            <person name="Kresovich S."/>
            <person name="McCann M.C."/>
            <person name="Ming R."/>
            <person name="Peterson D.G."/>
            <person name="Mehboob-ur-Rahman"/>
            <person name="Ware D."/>
            <person name="Westhoff P."/>
            <person name="Mayer K.F."/>
            <person name="Messing J."/>
            <person name="Rokhsar D.S."/>
        </authorList>
    </citation>
    <scope>NUCLEOTIDE SEQUENCE [LARGE SCALE GENOMIC DNA]</scope>
    <source>
        <strain evidence="3">cv. BTx623</strain>
    </source>
</reference>
<dbReference type="PANTHER" id="PTHR34194">
    <property type="entry name" value="F14J8.16 PROTEIN"/>
    <property type="match status" value="1"/>
</dbReference>
<dbReference type="EMBL" id="CM000769">
    <property type="protein sequence ID" value="OQU76618.1"/>
    <property type="molecule type" value="Genomic_DNA"/>
</dbReference>
<name>A0A1W0VTK4_SORBI</name>
<organism evidence="2 3">
    <name type="scientific">Sorghum bicolor</name>
    <name type="common">Sorghum</name>
    <name type="synonym">Sorghum vulgare</name>
    <dbReference type="NCBI Taxonomy" id="4558"/>
    <lineage>
        <taxon>Eukaryota</taxon>
        <taxon>Viridiplantae</taxon>
        <taxon>Streptophyta</taxon>
        <taxon>Embryophyta</taxon>
        <taxon>Tracheophyta</taxon>
        <taxon>Spermatophyta</taxon>
        <taxon>Magnoliopsida</taxon>
        <taxon>Liliopsida</taxon>
        <taxon>Poales</taxon>
        <taxon>Poaceae</taxon>
        <taxon>PACMAD clade</taxon>
        <taxon>Panicoideae</taxon>
        <taxon>Andropogonodae</taxon>
        <taxon>Andropogoneae</taxon>
        <taxon>Sorghinae</taxon>
        <taxon>Sorghum</taxon>
    </lineage>
</organism>
<reference evidence="3" key="2">
    <citation type="journal article" date="2018" name="Plant J.">
        <title>The Sorghum bicolor reference genome: improved assembly, gene annotations, a transcriptome atlas, and signatures of genome organization.</title>
        <authorList>
            <person name="McCormick R.F."/>
            <person name="Truong S.K."/>
            <person name="Sreedasyam A."/>
            <person name="Jenkins J."/>
            <person name="Shu S."/>
            <person name="Sims D."/>
            <person name="Kennedy M."/>
            <person name="Amirebrahimi M."/>
            <person name="Weers B.D."/>
            <person name="McKinley B."/>
            <person name="Mattison A."/>
            <person name="Morishige D.T."/>
            <person name="Grimwood J."/>
            <person name="Schmutz J."/>
            <person name="Mullet J.E."/>
        </authorList>
    </citation>
    <scope>NUCLEOTIDE SEQUENCE [LARGE SCALE GENOMIC DNA]</scope>
    <source>
        <strain evidence="3">cv. BTx623</strain>
    </source>
</reference>
<dbReference type="ExpressionAtlas" id="A0A1W0VTK4">
    <property type="expression patterns" value="baseline and differential"/>
</dbReference>
<dbReference type="InParanoid" id="A0A1W0VTK4"/>
<feature type="region of interest" description="Disordered" evidence="1">
    <location>
        <begin position="73"/>
        <end position="101"/>
    </location>
</feature>
<sequence length="451" mass="50706">MVMKSKKTVYGSSCKKGKVFSSLIGRHGSEIDPCYRLFLEHLSRDGNTYVVDVPKGDHGLPFSVRYEEDCTSYGNTKGKSSPNFPNRSRRTSSGISDGKRPDVKVVKAASRNVSYSFSPKRSYVQKKTTTTSSVDESYELFLSLVKFKDGFMVIEPEPGVTIVYEREEDMPAGYDEWRTGSSTNELPLVSPLENMEEDYTMQRYDHGVALANEIPSEHEMAAPSSENIDGQDIICTDERSLVLYAEPSDLNACEDEQATPLAISYGGSSTFDEKLNAVLSQPYDQNEYEELWRKATDRKPVSRQRHLRSASKRYVTEAIGLSYLDYYPDLAVQINSADCDKRLSLLRKFFFWLENLCHEGAYMPWISKPLACNPISPDEYEPMPALKTHGDVPGCLCSNCSSSEVSCSVVNVFSCLRISLPSQSLWGVVLSPDLHTEISMAFKMLLPLWLR</sequence>
<dbReference type="Proteomes" id="UP000000768">
    <property type="component" value="Chromosome 10"/>
</dbReference>
<protein>
    <submittedName>
        <fullName evidence="2">Uncharacterized protein</fullName>
    </submittedName>
</protein>
<dbReference type="FunCoup" id="A0A1W0VTK4">
    <property type="interactions" value="1"/>
</dbReference>
<accession>A0A1W0VTK4</accession>
<evidence type="ECO:0000313" key="2">
    <source>
        <dbReference type="EMBL" id="OQU76618.1"/>
    </source>
</evidence>
<evidence type="ECO:0000313" key="3">
    <source>
        <dbReference type="Proteomes" id="UP000000768"/>
    </source>
</evidence>
<gene>
    <name evidence="2" type="ORF">SORBI_3010G175000</name>
</gene>
<feature type="compositionally biased region" description="Polar residues" evidence="1">
    <location>
        <begin position="73"/>
        <end position="95"/>
    </location>
</feature>
<dbReference type="PANTHER" id="PTHR34194:SF25">
    <property type="entry name" value="OS05G0423200 PROTEIN"/>
    <property type="match status" value="1"/>
</dbReference>
<evidence type="ECO:0000256" key="1">
    <source>
        <dbReference type="SAM" id="MobiDB-lite"/>
    </source>
</evidence>
<dbReference type="Gramene" id="OQU76618">
    <property type="protein sequence ID" value="OQU76618"/>
    <property type="gene ID" value="SORBI_3010G175000"/>
</dbReference>
<proteinExistence type="predicted"/>
<dbReference type="STRING" id="4558.A0A1W0VTK4"/>